<dbReference type="OrthoDB" id="273478at2759"/>
<evidence type="ECO:0000256" key="1">
    <source>
        <dbReference type="SAM" id="MobiDB-lite"/>
    </source>
</evidence>
<dbReference type="AlphaFoldDB" id="A0A7G2CGM8"/>
<protein>
    <submittedName>
        <fullName evidence="2">Uncharacterized protein</fullName>
    </submittedName>
</protein>
<organism evidence="2 3">
    <name type="scientific">Angomonas deanei</name>
    <dbReference type="NCBI Taxonomy" id="59799"/>
    <lineage>
        <taxon>Eukaryota</taxon>
        <taxon>Discoba</taxon>
        <taxon>Euglenozoa</taxon>
        <taxon>Kinetoplastea</taxon>
        <taxon>Metakinetoplastina</taxon>
        <taxon>Trypanosomatida</taxon>
        <taxon>Trypanosomatidae</taxon>
        <taxon>Strigomonadinae</taxon>
        <taxon>Angomonas</taxon>
    </lineage>
</organism>
<evidence type="ECO:0000313" key="2">
    <source>
        <dbReference type="EMBL" id="CAD2218131.1"/>
    </source>
</evidence>
<keyword evidence="3" id="KW-1185">Reference proteome</keyword>
<accession>A0A7G2CGM8</accession>
<dbReference type="Proteomes" id="UP000515908">
    <property type="component" value="Chromosome 10"/>
</dbReference>
<proteinExistence type="predicted"/>
<sequence length="91" mass="10633">MAREARNNAELTEKQKNENYNKHIASVEVLEAELLEHSIARDELQGALQRLDSTRTRSVADRARKVTVERQLEEEERMIGHIRLQIRNLGR</sequence>
<feature type="region of interest" description="Disordered" evidence="1">
    <location>
        <begin position="1"/>
        <end position="20"/>
    </location>
</feature>
<gene>
    <name evidence="2" type="ORF">ADEAN_000561700</name>
</gene>
<evidence type="ECO:0000313" key="3">
    <source>
        <dbReference type="Proteomes" id="UP000515908"/>
    </source>
</evidence>
<dbReference type="VEuPathDB" id="TriTrypDB:ADEAN_000561700"/>
<name>A0A7G2CGM8_9TRYP</name>
<dbReference type="EMBL" id="LR877154">
    <property type="protein sequence ID" value="CAD2218131.1"/>
    <property type="molecule type" value="Genomic_DNA"/>
</dbReference>
<reference evidence="2 3" key="1">
    <citation type="submission" date="2020-08" db="EMBL/GenBank/DDBJ databases">
        <authorList>
            <person name="Newling K."/>
            <person name="Davey J."/>
            <person name="Forrester S."/>
        </authorList>
    </citation>
    <scope>NUCLEOTIDE SEQUENCE [LARGE SCALE GENOMIC DNA]</scope>
    <source>
        <strain evidence="3">Crithidia deanei Carvalho (ATCC PRA-265)</strain>
    </source>
</reference>